<dbReference type="SMART" id="SM00612">
    <property type="entry name" value="Kelch"/>
    <property type="match status" value="2"/>
</dbReference>
<dbReference type="InterPro" id="IPR050354">
    <property type="entry name" value="F-box/kelch-repeat_ARATH"/>
</dbReference>
<dbReference type="PANTHER" id="PTHR24414">
    <property type="entry name" value="F-BOX/KELCH-REPEAT PROTEIN SKIP4"/>
    <property type="match status" value="1"/>
</dbReference>
<dbReference type="InterPro" id="IPR057499">
    <property type="entry name" value="Kelch_FKB95"/>
</dbReference>
<evidence type="ECO:0000313" key="3">
    <source>
        <dbReference type="EMBL" id="KAG7600968.1"/>
    </source>
</evidence>
<dbReference type="AlphaFoldDB" id="A0A8T2CKL3"/>
<comment type="caution">
    <text evidence="3">The sequence shown here is derived from an EMBL/GenBank/DDBJ whole genome shotgun (WGS) entry which is preliminary data.</text>
</comment>
<feature type="domain" description="FKB95-like N-terminal Kelch" evidence="2">
    <location>
        <begin position="287"/>
        <end position="428"/>
    </location>
</feature>
<dbReference type="Pfam" id="PF00646">
    <property type="entry name" value="F-box"/>
    <property type="match status" value="1"/>
</dbReference>
<sequence length="556" mass="63744">MSSPKSSSSESSSPPTSFSSLPFDVALNCWARVSRIHYPTLFLVSKNLRSLIASPELEATRLRIGITEDFVCLDLNKKNPNPSWFILSSTPKQQKLLPIPSFPYQHPKYSTILLVDSLIYIIGGIVNRQRSNRVLILNSLSHQWSSSSKNIEDWGEVYDPKTHTWEPILPTTLDLTAQKSVVQDRLVMGGKVYAMDGLKIELKTNICLVEKCLRLVSYSNHSLYWNDPTEDCVWRFHYPTLSLVSKGFRSLIASPELEATRSFIGETENHLCVCLNLNKNNNYNPRWFTLSPIAKQKLKSIPWHRHQYPKSSTVVANGSDIYIVGGFVCGTSSKRVFVFDSRSHQWRRLHDMRLPRVSAVVNIVDKKIYVIGGYKPRNIKKDCGEVYDPNTQTWEPLLPTTVNLTIQNCVVSGGLVMGGKRYTTNGTKMNTCFVELENLLLGLSETYRDLVWRELKEDVWRVVRGLEQLSHNQNFTYVGNSGGGRRVAIWWKSMVVFRPRGRSHSTKKCKTEIWCAEISVERRGLGELWGLVEWSKNGFSFSFRDSFKYIFLWEFF</sequence>
<keyword evidence="4" id="KW-1185">Reference proteome</keyword>
<dbReference type="Pfam" id="PF01344">
    <property type="entry name" value="Kelch_1"/>
    <property type="match status" value="1"/>
</dbReference>
<dbReference type="Pfam" id="PF25210">
    <property type="entry name" value="Kelch_FKB95"/>
    <property type="match status" value="1"/>
</dbReference>
<evidence type="ECO:0000259" key="2">
    <source>
        <dbReference type="Pfam" id="PF25210"/>
    </source>
</evidence>
<dbReference type="PANTHER" id="PTHR24414:SF127">
    <property type="entry name" value="F-BOX ASSOCIATED DOMAIN-CONTAINING PROTEIN"/>
    <property type="match status" value="1"/>
</dbReference>
<protein>
    <submittedName>
        <fullName evidence="3">Kelch-type beta propeller</fullName>
    </submittedName>
</protein>
<accession>A0A8T2CKL3</accession>
<organism evidence="3 4">
    <name type="scientific">Arabidopsis thaliana x Arabidopsis arenosa</name>
    <dbReference type="NCBI Taxonomy" id="1240361"/>
    <lineage>
        <taxon>Eukaryota</taxon>
        <taxon>Viridiplantae</taxon>
        <taxon>Streptophyta</taxon>
        <taxon>Embryophyta</taxon>
        <taxon>Tracheophyta</taxon>
        <taxon>Spermatophyta</taxon>
        <taxon>Magnoliopsida</taxon>
        <taxon>eudicotyledons</taxon>
        <taxon>Gunneridae</taxon>
        <taxon>Pentapetalae</taxon>
        <taxon>rosids</taxon>
        <taxon>malvids</taxon>
        <taxon>Brassicales</taxon>
        <taxon>Brassicaceae</taxon>
        <taxon>Camelineae</taxon>
        <taxon>Arabidopsis</taxon>
    </lineage>
</organism>
<proteinExistence type="predicted"/>
<reference evidence="3 4" key="1">
    <citation type="submission" date="2020-12" db="EMBL/GenBank/DDBJ databases">
        <title>Concerted genomic and epigenomic changes stabilize Arabidopsis allopolyploids.</title>
        <authorList>
            <person name="Chen Z."/>
        </authorList>
    </citation>
    <scope>NUCLEOTIDE SEQUENCE [LARGE SCALE GENOMIC DNA]</scope>
    <source>
        <strain evidence="3">Allo738</strain>
        <tissue evidence="3">Leaf</tissue>
    </source>
</reference>
<gene>
    <name evidence="3" type="ORF">ISN45_At05g001990</name>
</gene>
<dbReference type="Proteomes" id="UP000694240">
    <property type="component" value="Chromosome 5"/>
</dbReference>
<dbReference type="EMBL" id="JAEFBK010000005">
    <property type="protein sequence ID" value="KAG7600968.1"/>
    <property type="molecule type" value="Genomic_DNA"/>
</dbReference>
<feature type="domain" description="F-box" evidence="1">
    <location>
        <begin position="18"/>
        <end position="57"/>
    </location>
</feature>
<dbReference type="InterPro" id="IPR006652">
    <property type="entry name" value="Kelch_1"/>
</dbReference>
<dbReference type="InterPro" id="IPR001810">
    <property type="entry name" value="F-box_dom"/>
</dbReference>
<name>A0A8T2CKL3_9BRAS</name>
<evidence type="ECO:0000259" key="1">
    <source>
        <dbReference type="Pfam" id="PF00646"/>
    </source>
</evidence>
<evidence type="ECO:0000313" key="4">
    <source>
        <dbReference type="Proteomes" id="UP000694240"/>
    </source>
</evidence>